<keyword evidence="3" id="KW-1185">Reference proteome</keyword>
<organism evidence="2 3">
    <name type="scientific">Rubinisphaera italica</name>
    <dbReference type="NCBI Taxonomy" id="2527969"/>
    <lineage>
        <taxon>Bacteria</taxon>
        <taxon>Pseudomonadati</taxon>
        <taxon>Planctomycetota</taxon>
        <taxon>Planctomycetia</taxon>
        <taxon>Planctomycetales</taxon>
        <taxon>Planctomycetaceae</taxon>
        <taxon>Rubinisphaera</taxon>
    </lineage>
</organism>
<dbReference type="Proteomes" id="UP000316095">
    <property type="component" value="Unassembled WGS sequence"/>
</dbReference>
<protein>
    <submittedName>
        <fullName evidence="2">Serine/threonine-protein kinase PknB</fullName>
        <ecNumber evidence="2">2.7.11.1</ecNumber>
    </submittedName>
</protein>
<dbReference type="Pfam" id="PF00069">
    <property type="entry name" value="Pkinase"/>
    <property type="match status" value="1"/>
</dbReference>
<dbReference type="InterPro" id="IPR011009">
    <property type="entry name" value="Kinase-like_dom_sf"/>
</dbReference>
<proteinExistence type="predicted"/>
<keyword evidence="2" id="KW-0418">Kinase</keyword>
<dbReference type="AlphaFoldDB" id="A0A5C5XIX1"/>
<dbReference type="OrthoDB" id="6111975at2"/>
<accession>A0A5C5XIX1</accession>
<dbReference type="GO" id="GO:0005524">
    <property type="term" value="F:ATP binding"/>
    <property type="evidence" value="ECO:0007669"/>
    <property type="project" value="InterPro"/>
</dbReference>
<dbReference type="Gene3D" id="1.10.510.10">
    <property type="entry name" value="Transferase(Phosphotransferase) domain 1"/>
    <property type="match status" value="1"/>
</dbReference>
<gene>
    <name evidence="2" type="primary">pknB_9</name>
    <name evidence="2" type="ORF">Pan54_28340</name>
</gene>
<dbReference type="RefSeq" id="WP_146503991.1">
    <property type="nucleotide sequence ID" value="NZ_SJPG01000001.1"/>
</dbReference>
<dbReference type="GO" id="GO:0004674">
    <property type="term" value="F:protein serine/threonine kinase activity"/>
    <property type="evidence" value="ECO:0007669"/>
    <property type="project" value="UniProtKB-EC"/>
</dbReference>
<feature type="domain" description="Protein kinase" evidence="1">
    <location>
        <begin position="24"/>
        <end position="284"/>
    </location>
</feature>
<reference evidence="2 3" key="1">
    <citation type="submission" date="2019-02" db="EMBL/GenBank/DDBJ databases">
        <title>Deep-cultivation of Planctomycetes and their phenomic and genomic characterization uncovers novel biology.</title>
        <authorList>
            <person name="Wiegand S."/>
            <person name="Jogler M."/>
            <person name="Boedeker C."/>
            <person name="Pinto D."/>
            <person name="Vollmers J."/>
            <person name="Rivas-Marin E."/>
            <person name="Kohn T."/>
            <person name="Peeters S.H."/>
            <person name="Heuer A."/>
            <person name="Rast P."/>
            <person name="Oberbeckmann S."/>
            <person name="Bunk B."/>
            <person name="Jeske O."/>
            <person name="Meyerdierks A."/>
            <person name="Storesund J.E."/>
            <person name="Kallscheuer N."/>
            <person name="Luecker S."/>
            <person name="Lage O.M."/>
            <person name="Pohl T."/>
            <person name="Merkel B.J."/>
            <person name="Hornburger P."/>
            <person name="Mueller R.-W."/>
            <person name="Bruemmer F."/>
            <person name="Labrenz M."/>
            <person name="Spormann A.M."/>
            <person name="Op Den Camp H."/>
            <person name="Overmann J."/>
            <person name="Amann R."/>
            <person name="Jetten M.S.M."/>
            <person name="Mascher T."/>
            <person name="Medema M.H."/>
            <person name="Devos D.P."/>
            <person name="Kaster A.-K."/>
            <person name="Ovreas L."/>
            <person name="Rohde M."/>
            <person name="Galperin M.Y."/>
            <person name="Jogler C."/>
        </authorList>
    </citation>
    <scope>NUCLEOTIDE SEQUENCE [LARGE SCALE GENOMIC DNA]</scope>
    <source>
        <strain evidence="2 3">Pan54</strain>
    </source>
</reference>
<sequence>MQLIKNLFQRNQPKVDRVNLKTRFERISQMGLGTMSKVWKANDRQNQQFVALKLIDREALAKMNARFPGLNRPEEGVVGKSLEHPNIVKTYEFGLSTEDEPFIVMEYIDGYGLQQLIELQNETLLKHRMKWIITMGEALQYFHEQGWIHRDFCPKNILTTTTGRIKLIDFGLAVPNTPPFQAPGNRTGTADYMAPELVRRQRTDQRIDVYSYAVTCYQIFSNQLPYAQGRNLQTIVKNMNQPPKNIRETSPGIPEPVAQVIERGLEKNPDERWQSVREMTIAFRNLVRKRPATPK</sequence>
<dbReference type="PANTHER" id="PTHR24348:SF68">
    <property type="entry name" value="SERINE_THREONINE-PROTEIN KINASE ATG1C"/>
    <property type="match status" value="1"/>
</dbReference>
<evidence type="ECO:0000259" key="1">
    <source>
        <dbReference type="PROSITE" id="PS50011"/>
    </source>
</evidence>
<evidence type="ECO:0000313" key="2">
    <source>
        <dbReference type="EMBL" id="TWT62095.1"/>
    </source>
</evidence>
<dbReference type="EC" id="2.7.11.1" evidence="2"/>
<dbReference type="CDD" id="cd14014">
    <property type="entry name" value="STKc_PknB_like"/>
    <property type="match status" value="1"/>
</dbReference>
<dbReference type="Gene3D" id="3.30.200.20">
    <property type="entry name" value="Phosphorylase Kinase, domain 1"/>
    <property type="match status" value="1"/>
</dbReference>
<name>A0A5C5XIX1_9PLAN</name>
<comment type="caution">
    <text evidence="2">The sequence shown here is derived from an EMBL/GenBank/DDBJ whole genome shotgun (WGS) entry which is preliminary data.</text>
</comment>
<dbReference type="PROSITE" id="PS50011">
    <property type="entry name" value="PROTEIN_KINASE_DOM"/>
    <property type="match status" value="1"/>
</dbReference>
<dbReference type="SUPFAM" id="SSF56112">
    <property type="entry name" value="Protein kinase-like (PK-like)"/>
    <property type="match status" value="1"/>
</dbReference>
<dbReference type="PANTHER" id="PTHR24348">
    <property type="entry name" value="SERINE/THREONINE-PROTEIN KINASE UNC-51-RELATED"/>
    <property type="match status" value="1"/>
</dbReference>
<dbReference type="InterPro" id="IPR000719">
    <property type="entry name" value="Prot_kinase_dom"/>
</dbReference>
<keyword evidence="2" id="KW-0808">Transferase</keyword>
<dbReference type="EMBL" id="SJPG01000001">
    <property type="protein sequence ID" value="TWT62095.1"/>
    <property type="molecule type" value="Genomic_DNA"/>
</dbReference>
<dbReference type="GO" id="GO:0005737">
    <property type="term" value="C:cytoplasm"/>
    <property type="evidence" value="ECO:0007669"/>
    <property type="project" value="TreeGrafter"/>
</dbReference>
<evidence type="ECO:0000313" key="3">
    <source>
        <dbReference type="Proteomes" id="UP000316095"/>
    </source>
</evidence>
<dbReference type="InterPro" id="IPR045269">
    <property type="entry name" value="Atg1-like"/>
</dbReference>